<comment type="subcellular location">
    <subcellularLocation>
        <location evidence="6">Cytoplasm</location>
    </subcellularLocation>
    <subcellularLocation>
        <location evidence="6">Nucleus</location>
    </subcellularLocation>
</comment>
<dbReference type="InterPro" id="IPR007177">
    <property type="entry name" value="Tsr3_C"/>
</dbReference>
<dbReference type="InterPro" id="IPR022968">
    <property type="entry name" value="Tsr3-like"/>
</dbReference>
<feature type="binding site" evidence="6">
    <location>
        <position position="526"/>
    </location>
    <ligand>
        <name>S-adenosyl-L-methionine</name>
        <dbReference type="ChEBI" id="CHEBI:59789"/>
    </ligand>
</feature>
<feature type="binding site" evidence="6">
    <location>
        <position position="488"/>
    </location>
    <ligand>
        <name>S-adenosyl-L-methionine</name>
        <dbReference type="ChEBI" id="CHEBI:59789"/>
    </ligand>
</feature>
<protein>
    <recommendedName>
        <fullName evidence="6">18S rRNA aminocarboxypropyltransferase</fullName>
        <ecNumber evidence="6">2.5.1.157</ecNumber>
    </recommendedName>
</protein>
<evidence type="ECO:0000256" key="4">
    <source>
        <dbReference type="ARBA" id="ARBA00022679"/>
    </source>
</evidence>
<keyword evidence="5 6" id="KW-0949">S-adenosyl-L-methionine</keyword>
<evidence type="ECO:0000256" key="5">
    <source>
        <dbReference type="ARBA" id="ARBA00022691"/>
    </source>
</evidence>
<dbReference type="GO" id="GO:1904047">
    <property type="term" value="F:S-adenosyl-L-methionine binding"/>
    <property type="evidence" value="ECO:0007669"/>
    <property type="project" value="UniProtKB-UniRule"/>
</dbReference>
<keyword evidence="3 6" id="KW-0698">rRNA processing</keyword>
<dbReference type="GO" id="GO:0000455">
    <property type="term" value="P:enzyme-directed rRNA pseudouridine synthesis"/>
    <property type="evidence" value="ECO:0007669"/>
    <property type="project" value="UniProtKB-UniRule"/>
</dbReference>
<gene>
    <name evidence="6" type="primary">TSR3</name>
    <name evidence="11" type="ORF">Rhopal_002073-T1</name>
</gene>
<keyword evidence="6" id="KW-0539">Nucleus</keyword>
<dbReference type="GO" id="GO:0005634">
    <property type="term" value="C:nucleus"/>
    <property type="evidence" value="ECO:0007669"/>
    <property type="project" value="UniProtKB-SubCell"/>
</dbReference>
<dbReference type="PANTHER" id="PTHR20426:SF0">
    <property type="entry name" value="18S RRNA AMINOCARBOXYPROPYLTRANSFERASE"/>
    <property type="match status" value="1"/>
</dbReference>
<evidence type="ECO:0000259" key="10">
    <source>
        <dbReference type="Pfam" id="PF04068"/>
    </source>
</evidence>
<dbReference type="GO" id="GO:0005737">
    <property type="term" value="C:cytoplasm"/>
    <property type="evidence" value="ECO:0007669"/>
    <property type="project" value="UniProtKB-SubCell"/>
</dbReference>
<feature type="binding site" evidence="6">
    <location>
        <position position="511"/>
    </location>
    <ligand>
        <name>S-adenosyl-L-methionine</name>
        <dbReference type="ChEBI" id="CHEBI:59789"/>
    </ligand>
</feature>
<feature type="region of interest" description="Disordered" evidence="7">
    <location>
        <begin position="591"/>
        <end position="658"/>
    </location>
</feature>
<feature type="compositionally biased region" description="Basic and acidic residues" evidence="7">
    <location>
        <begin position="591"/>
        <end position="603"/>
    </location>
</feature>
<evidence type="ECO:0000256" key="1">
    <source>
        <dbReference type="ARBA" id="ARBA00022490"/>
    </source>
</evidence>
<keyword evidence="12" id="KW-1185">Reference proteome</keyword>
<feature type="signal peptide" evidence="8">
    <location>
        <begin position="1"/>
        <end position="18"/>
    </location>
</feature>
<evidence type="ECO:0000256" key="7">
    <source>
        <dbReference type="SAM" id="MobiDB-lite"/>
    </source>
</evidence>
<evidence type="ECO:0000313" key="11">
    <source>
        <dbReference type="EMBL" id="GJN89099.1"/>
    </source>
</evidence>
<dbReference type="GO" id="GO:0106388">
    <property type="term" value="F:rRNA small subunit aminocarboxypropyltransferase activity"/>
    <property type="evidence" value="ECO:0007669"/>
    <property type="project" value="UniProtKB-EC"/>
</dbReference>
<keyword evidence="1 6" id="KW-0963">Cytoplasm</keyword>
<feature type="region of interest" description="Disordered" evidence="7">
    <location>
        <begin position="322"/>
        <end position="417"/>
    </location>
</feature>
<feature type="compositionally biased region" description="Acidic residues" evidence="7">
    <location>
        <begin position="629"/>
        <end position="646"/>
    </location>
</feature>
<organism evidence="11 12">
    <name type="scientific">Rhodotorula paludigena</name>
    <dbReference type="NCBI Taxonomy" id="86838"/>
    <lineage>
        <taxon>Eukaryota</taxon>
        <taxon>Fungi</taxon>
        <taxon>Dikarya</taxon>
        <taxon>Basidiomycota</taxon>
        <taxon>Pucciniomycotina</taxon>
        <taxon>Microbotryomycetes</taxon>
        <taxon>Sporidiobolales</taxon>
        <taxon>Sporidiobolaceae</taxon>
        <taxon>Rhodotorula</taxon>
    </lineage>
</organism>
<comment type="caution">
    <text evidence="11">The sequence shown here is derived from an EMBL/GenBank/DDBJ whole genome shotgun (WGS) entry which is preliminary data.</text>
</comment>
<comment type="similarity">
    <text evidence="6">Belongs to the TDD superfamily. TSR3 family.</text>
</comment>
<dbReference type="AlphaFoldDB" id="A0AAV5GGV8"/>
<feature type="chain" id="PRO_5043394435" description="18S rRNA aminocarboxypropyltransferase" evidence="8">
    <location>
        <begin position="19"/>
        <end position="658"/>
    </location>
</feature>
<feature type="domain" description="16S/18S rRNA aminocarboxypropyltransferase Tsr3 C-terminal" evidence="9">
    <location>
        <begin position="462"/>
        <end position="587"/>
    </location>
</feature>
<accession>A0AAV5GGV8</accession>
<evidence type="ECO:0000256" key="3">
    <source>
        <dbReference type="ARBA" id="ARBA00022552"/>
    </source>
</evidence>
<feature type="binding site" evidence="6">
    <location>
        <position position="440"/>
    </location>
    <ligand>
        <name>S-adenosyl-L-methionine</name>
        <dbReference type="ChEBI" id="CHEBI:59789"/>
    </ligand>
</feature>
<name>A0AAV5GGV8_9BASI</name>
<dbReference type="PANTHER" id="PTHR20426">
    <property type="entry name" value="RIBOSOME BIOGENESIS PROTEIN TSR3 HOMOLOG"/>
    <property type="match status" value="1"/>
</dbReference>
<dbReference type="Proteomes" id="UP001342314">
    <property type="component" value="Unassembled WGS sequence"/>
</dbReference>
<feature type="compositionally biased region" description="Acidic residues" evidence="7">
    <location>
        <begin position="402"/>
        <end position="416"/>
    </location>
</feature>
<feature type="domain" description="RNase L inhibitor RLI-like possible metal-binding" evidence="10">
    <location>
        <begin position="424"/>
        <end position="458"/>
    </location>
</feature>
<keyword evidence="2 6" id="KW-0690">Ribosome biogenesis</keyword>
<dbReference type="GO" id="GO:0030490">
    <property type="term" value="P:maturation of SSU-rRNA"/>
    <property type="evidence" value="ECO:0007669"/>
    <property type="project" value="TreeGrafter"/>
</dbReference>
<evidence type="ECO:0000256" key="6">
    <source>
        <dbReference type="HAMAP-Rule" id="MF_03146"/>
    </source>
</evidence>
<dbReference type="InterPro" id="IPR007209">
    <property type="entry name" value="RNaseL-inhib-like_metal-bd_dom"/>
</dbReference>
<comment type="catalytic activity">
    <reaction evidence="6">
        <text>N(1)-methylpseudouridine(1191) in yeast 18S rRNA + S-adenosyl-L-methionine = N(1)-methyl-N(3)-[(3S)-3-amino-3-carboxypropyl]pseudouridine(1191) in yeast 18S rRNA + S-methyl-5'-thioadenosine + H(+)</text>
        <dbReference type="Rhea" id="RHEA:63300"/>
        <dbReference type="Rhea" id="RHEA-COMP:13852"/>
        <dbReference type="Rhea" id="RHEA-COMP:16309"/>
        <dbReference type="ChEBI" id="CHEBI:15378"/>
        <dbReference type="ChEBI" id="CHEBI:17509"/>
        <dbReference type="ChEBI" id="CHEBI:59789"/>
        <dbReference type="ChEBI" id="CHEBI:74890"/>
        <dbReference type="ChEBI" id="CHEBI:146234"/>
    </reaction>
</comment>
<feature type="compositionally biased region" description="Low complexity" evidence="7">
    <location>
        <begin position="322"/>
        <end position="374"/>
    </location>
</feature>
<evidence type="ECO:0000256" key="8">
    <source>
        <dbReference type="SAM" id="SignalP"/>
    </source>
</evidence>
<evidence type="ECO:0000259" key="9">
    <source>
        <dbReference type="Pfam" id="PF04034"/>
    </source>
</evidence>
<dbReference type="NCBIfam" id="NF002621">
    <property type="entry name" value="PRK02287.1"/>
    <property type="match status" value="1"/>
</dbReference>
<sequence length="658" mass="70094">MLAFAAVASAAFASVALADSTITTAPAPTTIAKAVKRAETSPQPLTAYTYAYSDVPYQVNPFNVGRGPQSGYNQCNETTLGADSQCQTLIANNASDFCLWGSPTTGSLSTIGDIEAAVVAYCTNDKYGSRVLPAGAITGLQVMHTSAYIQWTGHINMTALGLAADDTGGELDPHGADQLGNPLGGLVYSTGLPSGDNSTEQQVISWNNFVGSGTFCLKLCDPSVTSPNYCENKYDIIGCDYNMPAAYEDNVFLECDGDLQDVVGTYTGSDGKTTTWSQPASLSADETLPWTPRIPASSNCVTYSSSDLFPETLLGYQATATSGSASATGSSGAQATGSGAASSRSGAHSTGASATTGAGKNVTSSTRGSKGGRSNTPRVQRDRSAYAGPGFSEIPKSAVDQGEGEGSDEGSDEERGDELVAGKVPVAMWDFDHCDPRKCSGKKLARLDLMQELRVGQRFQGVVMSPKGTQVVSPADRDIVAAAGVAVVECSWARLDEIPFNKIKSPHERLLPYLVAANPVNYGKPYKLTCVEAIAAALYITGFDAHAEVLLSKFSWGHSFWEVNGPIIERYRTCTTPESVIEMQEEMIREMEREQEERKRAKEEIEEGGDLLVENPNHGGGAWKPYHSDEDESEESEPEDDDDDYEVDKLGNRIKRTL</sequence>
<keyword evidence="8" id="KW-0732">Signal</keyword>
<dbReference type="HAMAP" id="MF_01116">
    <property type="entry name" value="TSR3"/>
    <property type="match status" value="1"/>
</dbReference>
<reference evidence="11 12" key="1">
    <citation type="submission" date="2021-12" db="EMBL/GenBank/DDBJ databases">
        <title>High titer production of polyol ester of fatty acids by Rhodotorula paludigena BS15 towards product separation-free biomass refinery.</title>
        <authorList>
            <person name="Mano J."/>
            <person name="Ono H."/>
            <person name="Tanaka T."/>
            <person name="Naito K."/>
            <person name="Sushida H."/>
            <person name="Ike M."/>
            <person name="Tokuyasu K."/>
            <person name="Kitaoka M."/>
        </authorList>
    </citation>
    <scope>NUCLEOTIDE SEQUENCE [LARGE SCALE GENOMIC DNA]</scope>
    <source>
        <strain evidence="11 12">BS15</strain>
    </source>
</reference>
<dbReference type="EMBL" id="BQKY01000004">
    <property type="protein sequence ID" value="GJN89099.1"/>
    <property type="molecule type" value="Genomic_DNA"/>
</dbReference>
<dbReference type="EC" id="2.5.1.157" evidence="6"/>
<keyword evidence="4 6" id="KW-0808">Transferase</keyword>
<comment type="catalytic activity">
    <reaction evidence="6">
        <text>an N(1)-methylpseudouridine in rRNA + S-adenosyl-L-methionine = N(1)-methyl-N(3)-[(3S)-3-amino-3-carboxypropyl]pseudouridine in rRNA + S-methyl-5'-thioadenosine + H(+)</text>
        <dbReference type="Rhea" id="RHEA:63296"/>
        <dbReference type="Rhea" id="RHEA-COMP:11634"/>
        <dbReference type="Rhea" id="RHEA-COMP:16310"/>
        <dbReference type="ChEBI" id="CHEBI:15378"/>
        <dbReference type="ChEBI" id="CHEBI:17509"/>
        <dbReference type="ChEBI" id="CHEBI:59789"/>
        <dbReference type="ChEBI" id="CHEBI:74890"/>
        <dbReference type="ChEBI" id="CHEBI:146234"/>
        <dbReference type="EC" id="2.5.1.157"/>
    </reaction>
</comment>
<dbReference type="Pfam" id="PF04068">
    <property type="entry name" value="Fer4_RLI"/>
    <property type="match status" value="1"/>
</dbReference>
<proteinExistence type="inferred from homology"/>
<dbReference type="Pfam" id="PF04034">
    <property type="entry name" value="Ribo_biogen_C"/>
    <property type="match status" value="1"/>
</dbReference>
<evidence type="ECO:0000256" key="2">
    <source>
        <dbReference type="ARBA" id="ARBA00022517"/>
    </source>
</evidence>
<comment type="function">
    <text evidence="6">Aminocarboxypropyltransferase that catalyzes the aminocarboxypropyl transfer on pseudouridine at position 1191 (Psi1191) in 18S rRNA. It constitutes the last step in biosynthesis of the hypermodified N1-methyl-N3-(3-amino-3-carboxypropyl) pseudouridine (m1acp3-Psi) conserved in eukaryotic 18S rRNA.</text>
</comment>
<evidence type="ECO:0000313" key="12">
    <source>
        <dbReference type="Proteomes" id="UP001342314"/>
    </source>
</evidence>